<dbReference type="PANTHER" id="PTHR42909">
    <property type="entry name" value="ZGC:136858"/>
    <property type="match status" value="1"/>
</dbReference>
<dbReference type="SUPFAM" id="SSF110581">
    <property type="entry name" value="Indigoidine synthase A-like"/>
    <property type="match status" value="1"/>
</dbReference>
<name>A0ABR7JTK1_9FIRM</name>
<comment type="caution">
    <text evidence="6">The sequence shown here is derived from an EMBL/GenBank/DDBJ whole genome shotgun (WGS) entry which is preliminary data.</text>
</comment>
<dbReference type="Pfam" id="PF04227">
    <property type="entry name" value="Indigoidine_A"/>
    <property type="match status" value="1"/>
</dbReference>
<evidence type="ECO:0000256" key="1">
    <source>
        <dbReference type="ARBA" id="ARBA00022723"/>
    </source>
</evidence>
<dbReference type="RefSeq" id="WP_153972840.1">
    <property type="nucleotide sequence ID" value="NZ_JACRWE010000012.1"/>
</dbReference>
<dbReference type="Proteomes" id="UP000609849">
    <property type="component" value="Unassembled WGS sequence"/>
</dbReference>
<proteinExistence type="predicted"/>
<keyword evidence="1" id="KW-0479">Metal-binding</keyword>
<keyword evidence="7" id="KW-1185">Reference proteome</keyword>
<keyword evidence="5 6" id="KW-0326">Glycosidase</keyword>
<evidence type="ECO:0000256" key="4">
    <source>
        <dbReference type="ARBA" id="ARBA00023239"/>
    </source>
</evidence>
<reference evidence="6 7" key="1">
    <citation type="submission" date="2020-08" db="EMBL/GenBank/DDBJ databases">
        <authorList>
            <person name="Liu C."/>
            <person name="Sun Q."/>
        </authorList>
    </citation>
    <scope>NUCLEOTIDE SEQUENCE [LARGE SCALE GENOMIC DNA]</scope>
    <source>
        <strain evidence="6 7">NSJ-18</strain>
    </source>
</reference>
<evidence type="ECO:0000313" key="7">
    <source>
        <dbReference type="Proteomes" id="UP000609849"/>
    </source>
</evidence>
<dbReference type="InterPro" id="IPR022830">
    <property type="entry name" value="Indigdn_synthA-like"/>
</dbReference>
<evidence type="ECO:0000256" key="5">
    <source>
        <dbReference type="ARBA" id="ARBA00023295"/>
    </source>
</evidence>
<evidence type="ECO:0000256" key="2">
    <source>
        <dbReference type="ARBA" id="ARBA00022801"/>
    </source>
</evidence>
<keyword evidence="3" id="KW-0464">Manganese</keyword>
<dbReference type="Gene3D" id="3.40.1790.10">
    <property type="entry name" value="Indigoidine synthase domain"/>
    <property type="match status" value="1"/>
</dbReference>
<keyword evidence="2" id="KW-0378">Hydrolase</keyword>
<gene>
    <name evidence="6" type="ORF">H8923_15900</name>
</gene>
<protein>
    <submittedName>
        <fullName evidence="6">Pseudouridine-5'-phosphate glycosidase</fullName>
    </submittedName>
</protein>
<keyword evidence="4" id="KW-0456">Lyase</keyword>
<dbReference type="PANTHER" id="PTHR42909:SF1">
    <property type="entry name" value="CARBOHYDRATE KINASE PFKB DOMAIN-CONTAINING PROTEIN"/>
    <property type="match status" value="1"/>
</dbReference>
<dbReference type="GO" id="GO:0016798">
    <property type="term" value="F:hydrolase activity, acting on glycosyl bonds"/>
    <property type="evidence" value="ECO:0007669"/>
    <property type="project" value="UniProtKB-KW"/>
</dbReference>
<dbReference type="EMBL" id="JACRWE010000012">
    <property type="protein sequence ID" value="MBC5998237.1"/>
    <property type="molecule type" value="Genomic_DNA"/>
</dbReference>
<evidence type="ECO:0000256" key="3">
    <source>
        <dbReference type="ARBA" id="ARBA00023211"/>
    </source>
</evidence>
<organism evidence="6 7">
    <name type="scientific">Romboutsia faecis</name>
    <dbReference type="NCBI Taxonomy" id="2764597"/>
    <lineage>
        <taxon>Bacteria</taxon>
        <taxon>Bacillati</taxon>
        <taxon>Bacillota</taxon>
        <taxon>Clostridia</taxon>
        <taxon>Peptostreptococcales</taxon>
        <taxon>Peptostreptococcaceae</taxon>
        <taxon>Romboutsia</taxon>
    </lineage>
</organism>
<accession>A0ABR7JTK1</accession>
<dbReference type="InterPro" id="IPR007342">
    <property type="entry name" value="PsuG"/>
</dbReference>
<sequence>MLEKYLQIHSEVQKSISAGEPVVALGSDIISNDTHYPKNINVTNDICKVIRNCGAIPATIAIIDGILKVGLTEEEIELLSLNKNIINADRKDIPFVISRKQTCSTTIAASIVLANLAGIKVFATSHLQGVRRESDNIFDISTDLRELVNTDIAVICSGINSTLNIGSALEYLNTNGVPVIGYKTNEISSSYERKNSFAVDYNIDSPLEISKVLKAKWDLNLRSGVLIVNPIINDEIEDSNIQLIYNNAKLAADITKNLYKLYKSKL</sequence>
<evidence type="ECO:0000313" key="6">
    <source>
        <dbReference type="EMBL" id="MBC5998237.1"/>
    </source>
</evidence>